<dbReference type="PROSITE" id="PS51257">
    <property type="entry name" value="PROKAR_LIPOPROTEIN"/>
    <property type="match status" value="1"/>
</dbReference>
<sequence length="234" mass="24746">MSCDGQKAHGILLGYAPLSRHGACWYYVWQACAAAGATTGMSALPTAYKAWEASSGKHPGDRNPPPGALIWLGRRFSDGNMDGDVFIAGGINGDQSAATDYPTWGSTGLVSIQGRIDQTGREYLGWTDHVLDCPITLGGDEMSAEAEKQINEIYNAIFFGGPSMPDGTKSVGQSLADIAAGRRPVVVRSEGEPTSVATEGENTWIQELADIKTLQLQLNEKIDALAKSGPGKGE</sequence>
<dbReference type="RefSeq" id="WP_191171561.1">
    <property type="nucleotide sequence ID" value="NZ_JACXZS010000005.1"/>
</dbReference>
<gene>
    <name evidence="1" type="ORF">IF188_09590</name>
</gene>
<evidence type="ECO:0000313" key="1">
    <source>
        <dbReference type="EMBL" id="MBD3941946.1"/>
    </source>
</evidence>
<comment type="caution">
    <text evidence="1">The sequence shown here is derived from an EMBL/GenBank/DDBJ whole genome shotgun (WGS) entry which is preliminary data.</text>
</comment>
<organism evidence="1 2">
    <name type="scientific">Microbacterium helvum</name>
    <dbReference type="NCBI Taxonomy" id="2773713"/>
    <lineage>
        <taxon>Bacteria</taxon>
        <taxon>Bacillati</taxon>
        <taxon>Actinomycetota</taxon>
        <taxon>Actinomycetes</taxon>
        <taxon>Micrococcales</taxon>
        <taxon>Microbacteriaceae</taxon>
        <taxon>Microbacterium</taxon>
    </lineage>
</organism>
<dbReference type="Proteomes" id="UP000598426">
    <property type="component" value="Unassembled WGS sequence"/>
</dbReference>
<proteinExistence type="predicted"/>
<accession>A0ABR8NQV0</accession>
<keyword evidence="2" id="KW-1185">Reference proteome</keyword>
<evidence type="ECO:0000313" key="2">
    <source>
        <dbReference type="Proteomes" id="UP000598426"/>
    </source>
</evidence>
<dbReference type="EMBL" id="JACXZS010000005">
    <property type="protein sequence ID" value="MBD3941946.1"/>
    <property type="molecule type" value="Genomic_DNA"/>
</dbReference>
<protein>
    <submittedName>
        <fullName evidence="1">Uncharacterized protein</fullName>
    </submittedName>
</protein>
<name>A0ABR8NQV0_9MICO</name>
<reference evidence="1 2" key="1">
    <citation type="submission" date="2020-09" db="EMBL/GenBank/DDBJ databases">
        <title>Isolation and identification of active actinomycetes.</title>
        <authorList>
            <person name="Li X."/>
        </authorList>
    </citation>
    <scope>NUCLEOTIDE SEQUENCE [LARGE SCALE GENOMIC DNA]</scope>
    <source>
        <strain evidence="1 2">NEAU-LLC</strain>
    </source>
</reference>